<gene>
    <name evidence="1" type="ORF">GPUH_LOCUS8327</name>
</gene>
<organism evidence="3">
    <name type="scientific">Gongylonema pulchrum</name>
    <dbReference type="NCBI Taxonomy" id="637853"/>
    <lineage>
        <taxon>Eukaryota</taxon>
        <taxon>Metazoa</taxon>
        <taxon>Ecdysozoa</taxon>
        <taxon>Nematoda</taxon>
        <taxon>Chromadorea</taxon>
        <taxon>Rhabditida</taxon>
        <taxon>Spirurina</taxon>
        <taxon>Spiruromorpha</taxon>
        <taxon>Spiruroidea</taxon>
        <taxon>Gongylonematidae</taxon>
        <taxon>Gongylonema</taxon>
    </lineage>
</organism>
<name>A0A183DHY9_9BILA</name>
<keyword evidence="2" id="KW-1185">Reference proteome</keyword>
<accession>A0A183DHY9</accession>
<evidence type="ECO:0000313" key="1">
    <source>
        <dbReference type="EMBL" id="VDK61872.1"/>
    </source>
</evidence>
<dbReference type="EMBL" id="UYRT01023976">
    <property type="protein sequence ID" value="VDK61872.1"/>
    <property type="molecule type" value="Genomic_DNA"/>
</dbReference>
<reference evidence="3" key="1">
    <citation type="submission" date="2016-06" db="UniProtKB">
        <authorList>
            <consortium name="WormBaseParasite"/>
        </authorList>
    </citation>
    <scope>IDENTIFICATION</scope>
</reference>
<dbReference type="OrthoDB" id="4062651at2759"/>
<reference evidence="1 2" key="2">
    <citation type="submission" date="2018-11" db="EMBL/GenBank/DDBJ databases">
        <authorList>
            <consortium name="Pathogen Informatics"/>
        </authorList>
    </citation>
    <scope>NUCLEOTIDE SEQUENCE [LARGE SCALE GENOMIC DNA]</scope>
</reference>
<proteinExistence type="predicted"/>
<dbReference type="AlphaFoldDB" id="A0A183DHY9"/>
<dbReference type="Proteomes" id="UP000271098">
    <property type="component" value="Unassembled WGS sequence"/>
</dbReference>
<protein>
    <submittedName>
        <fullName evidence="3">Homogentisate 1,2-dioxygenase</fullName>
    </submittedName>
</protein>
<sequence>MANKDEYVLANGDTFLLPTNAVYRINDKLDDASDFSSVYSNEPELAIGDGQDADDLYMDDVEFAQRLFKFGLDVNGLPLRNDLIFKTFDEASDFTLQFQRLSFWEKFAGGEEKPAEVKPVI</sequence>
<dbReference type="WBParaSite" id="GPUH_0000833901-mRNA-1">
    <property type="protein sequence ID" value="GPUH_0000833901-mRNA-1"/>
    <property type="gene ID" value="GPUH_0000833901"/>
</dbReference>
<evidence type="ECO:0000313" key="2">
    <source>
        <dbReference type="Proteomes" id="UP000271098"/>
    </source>
</evidence>
<evidence type="ECO:0000313" key="3">
    <source>
        <dbReference type="WBParaSite" id="GPUH_0000833901-mRNA-1"/>
    </source>
</evidence>